<dbReference type="OrthoDB" id="9791874at2"/>
<comment type="subcellular location">
    <subcellularLocation>
        <location evidence="1">Cell membrane</location>
        <topology evidence="1">Multi-pass membrane protein</topology>
    </subcellularLocation>
</comment>
<dbReference type="PANTHER" id="PTHR30506:SF3">
    <property type="entry name" value="UPF0126 INNER MEMBRANE PROTEIN YADS-RELATED"/>
    <property type="match status" value="1"/>
</dbReference>
<dbReference type="PANTHER" id="PTHR30506">
    <property type="entry name" value="INNER MEMBRANE PROTEIN"/>
    <property type="match status" value="1"/>
</dbReference>
<evidence type="ECO:0000259" key="8">
    <source>
        <dbReference type="Pfam" id="PF03458"/>
    </source>
</evidence>
<dbReference type="EMBL" id="QRCT01000010">
    <property type="protein sequence ID" value="RDU24845.1"/>
    <property type="molecule type" value="Genomic_DNA"/>
</dbReference>
<reference evidence="9 10" key="1">
    <citation type="submission" date="2018-07" db="EMBL/GenBank/DDBJ databases">
        <title>Anaerosacharophilus polymeroproducens gen. nov. sp. nov., an anaerobic bacterium isolated from salt field.</title>
        <authorList>
            <person name="Kim W."/>
            <person name="Yang S.-H."/>
            <person name="Oh J."/>
            <person name="Lee J.-H."/>
            <person name="Kwon K.K."/>
        </authorList>
    </citation>
    <scope>NUCLEOTIDE SEQUENCE [LARGE SCALE GENOMIC DNA]</scope>
    <source>
        <strain evidence="9 10">MCWD5</strain>
    </source>
</reference>
<evidence type="ECO:0000313" key="10">
    <source>
        <dbReference type="Proteomes" id="UP000255036"/>
    </source>
</evidence>
<comment type="caution">
    <text evidence="9">The sequence shown here is derived from an EMBL/GenBank/DDBJ whole genome shotgun (WGS) entry which is preliminary data.</text>
</comment>
<feature type="transmembrane region" description="Helical" evidence="7">
    <location>
        <begin position="34"/>
        <end position="56"/>
    </location>
</feature>
<name>A0A371AZ20_9FIRM</name>
<evidence type="ECO:0000256" key="4">
    <source>
        <dbReference type="ARBA" id="ARBA00022692"/>
    </source>
</evidence>
<evidence type="ECO:0000256" key="3">
    <source>
        <dbReference type="ARBA" id="ARBA00022475"/>
    </source>
</evidence>
<feature type="domain" description="Glycine transporter" evidence="8">
    <location>
        <begin position="11"/>
        <end position="83"/>
    </location>
</feature>
<dbReference type="RefSeq" id="WP_115480592.1">
    <property type="nucleotide sequence ID" value="NZ_QRCT01000010.1"/>
</dbReference>
<dbReference type="Pfam" id="PF03458">
    <property type="entry name" value="Gly_transporter"/>
    <property type="match status" value="2"/>
</dbReference>
<evidence type="ECO:0000256" key="1">
    <source>
        <dbReference type="ARBA" id="ARBA00004651"/>
    </source>
</evidence>
<feature type="transmembrane region" description="Helical" evidence="7">
    <location>
        <begin position="99"/>
        <end position="118"/>
    </location>
</feature>
<sequence length="220" mass="24239">MEVSAAIIFSAEILGVIAFAVSGALLAIEKKLDLFGIIFLGITPAVGGGVMRDLLLGAVPPYMFRNPIYVFVAFLTAILVFFIKVYIRKNSDRIRLITYQIINIMDAVGLGTFVVVGADTAIHAGFGKNGFLVVTVGVITGVGGGILRDLFIGHIPHIFRKHVYAIAGFVGAFLYYYMYILDLNPIFAMFIGISIVILLRLMATYFKWNLPRVPIEDERR</sequence>
<evidence type="ECO:0000256" key="2">
    <source>
        <dbReference type="ARBA" id="ARBA00008193"/>
    </source>
</evidence>
<evidence type="ECO:0000256" key="6">
    <source>
        <dbReference type="ARBA" id="ARBA00023136"/>
    </source>
</evidence>
<feature type="transmembrane region" description="Helical" evidence="7">
    <location>
        <begin position="163"/>
        <end position="180"/>
    </location>
</feature>
<gene>
    <name evidence="9" type="ORF">DWV06_02385</name>
</gene>
<keyword evidence="5 7" id="KW-1133">Transmembrane helix</keyword>
<feature type="transmembrane region" description="Helical" evidence="7">
    <location>
        <begin position="6"/>
        <end position="27"/>
    </location>
</feature>
<feature type="transmembrane region" description="Helical" evidence="7">
    <location>
        <begin position="130"/>
        <end position="151"/>
    </location>
</feature>
<evidence type="ECO:0000256" key="7">
    <source>
        <dbReference type="SAM" id="Phobius"/>
    </source>
</evidence>
<evidence type="ECO:0000313" key="9">
    <source>
        <dbReference type="EMBL" id="RDU24845.1"/>
    </source>
</evidence>
<feature type="transmembrane region" description="Helical" evidence="7">
    <location>
        <begin position="186"/>
        <end position="206"/>
    </location>
</feature>
<proteinExistence type="inferred from homology"/>
<protein>
    <submittedName>
        <fullName evidence="9">Trimeric intracellular cation channel family protein</fullName>
    </submittedName>
</protein>
<feature type="domain" description="Glycine transporter" evidence="8">
    <location>
        <begin position="104"/>
        <end position="179"/>
    </location>
</feature>
<accession>A0A371AZ20</accession>
<dbReference type="Proteomes" id="UP000255036">
    <property type="component" value="Unassembled WGS sequence"/>
</dbReference>
<comment type="similarity">
    <text evidence="2">Belongs to the UPF0126 family.</text>
</comment>
<keyword evidence="3" id="KW-1003">Cell membrane</keyword>
<keyword evidence="6 7" id="KW-0472">Membrane</keyword>
<dbReference type="AlphaFoldDB" id="A0A371AZ20"/>
<feature type="transmembrane region" description="Helical" evidence="7">
    <location>
        <begin position="68"/>
        <end position="87"/>
    </location>
</feature>
<evidence type="ECO:0000256" key="5">
    <source>
        <dbReference type="ARBA" id="ARBA00022989"/>
    </source>
</evidence>
<keyword evidence="4 7" id="KW-0812">Transmembrane</keyword>
<dbReference type="InterPro" id="IPR005115">
    <property type="entry name" value="Gly_transporter"/>
</dbReference>
<organism evidence="9 10">
    <name type="scientific">Anaerosacchariphilus polymeriproducens</name>
    <dbReference type="NCBI Taxonomy" id="1812858"/>
    <lineage>
        <taxon>Bacteria</taxon>
        <taxon>Bacillati</taxon>
        <taxon>Bacillota</taxon>
        <taxon>Clostridia</taxon>
        <taxon>Lachnospirales</taxon>
        <taxon>Lachnospiraceae</taxon>
        <taxon>Anaerosacchariphilus</taxon>
    </lineage>
</organism>
<dbReference type="GO" id="GO:0005886">
    <property type="term" value="C:plasma membrane"/>
    <property type="evidence" value="ECO:0007669"/>
    <property type="project" value="UniProtKB-SubCell"/>
</dbReference>
<keyword evidence="10" id="KW-1185">Reference proteome</keyword>